<accession>A0ABM7VGE2</accession>
<reference evidence="4 5" key="1">
    <citation type="submission" date="2021-12" db="EMBL/GenBank/DDBJ databases">
        <title>Genome sequencing of bacteria with rrn-lacking chromosome and rrn-plasmid.</title>
        <authorList>
            <person name="Anda M."/>
            <person name="Iwasaki W."/>
        </authorList>
    </citation>
    <scope>NUCLEOTIDE SEQUENCE [LARGE SCALE GENOMIC DNA]</scope>
    <source>
        <strain evidence="4 5">NBRC 101262</strain>
    </source>
</reference>
<keyword evidence="5" id="KW-1185">Reference proteome</keyword>
<dbReference type="PROSITE" id="PS50801">
    <property type="entry name" value="STAS"/>
    <property type="match status" value="1"/>
</dbReference>
<dbReference type="PANTHER" id="PTHR33495">
    <property type="entry name" value="ANTI-SIGMA FACTOR ANTAGONIST TM_1081-RELATED-RELATED"/>
    <property type="match status" value="1"/>
</dbReference>
<dbReference type="Pfam" id="PF01740">
    <property type="entry name" value="STAS"/>
    <property type="match status" value="1"/>
</dbReference>
<evidence type="ECO:0000313" key="5">
    <source>
        <dbReference type="Proteomes" id="UP001354989"/>
    </source>
</evidence>
<evidence type="ECO:0000256" key="2">
    <source>
        <dbReference type="RuleBase" id="RU003749"/>
    </source>
</evidence>
<dbReference type="InterPro" id="IPR003658">
    <property type="entry name" value="Anti-sigma_ant"/>
</dbReference>
<dbReference type="InterPro" id="IPR002645">
    <property type="entry name" value="STAS_dom"/>
</dbReference>
<dbReference type="InterPro" id="IPR036513">
    <property type="entry name" value="STAS_dom_sf"/>
</dbReference>
<organism evidence="4 5">
    <name type="scientific">Persicobacter psychrovividus</name>
    <dbReference type="NCBI Taxonomy" id="387638"/>
    <lineage>
        <taxon>Bacteria</taxon>
        <taxon>Pseudomonadati</taxon>
        <taxon>Bacteroidota</taxon>
        <taxon>Cytophagia</taxon>
        <taxon>Cytophagales</taxon>
        <taxon>Persicobacteraceae</taxon>
        <taxon>Persicobacter</taxon>
    </lineage>
</organism>
<protein>
    <recommendedName>
        <fullName evidence="2">Anti-sigma factor antagonist</fullName>
    </recommendedName>
</protein>
<dbReference type="RefSeq" id="WP_332919916.1">
    <property type="nucleotide sequence ID" value="NZ_AP025292.1"/>
</dbReference>
<dbReference type="EMBL" id="AP025292">
    <property type="protein sequence ID" value="BDC99760.1"/>
    <property type="molecule type" value="Genomic_DNA"/>
</dbReference>
<name>A0ABM7VGE2_9BACT</name>
<evidence type="ECO:0000313" key="4">
    <source>
        <dbReference type="EMBL" id="BDC99760.1"/>
    </source>
</evidence>
<comment type="similarity">
    <text evidence="1 2">Belongs to the anti-sigma-factor antagonist family.</text>
</comment>
<dbReference type="Proteomes" id="UP001354989">
    <property type="component" value="Chromosome"/>
</dbReference>
<evidence type="ECO:0000256" key="1">
    <source>
        <dbReference type="ARBA" id="ARBA00009013"/>
    </source>
</evidence>
<gene>
    <name evidence="4" type="ORF">PEPS_20410</name>
</gene>
<sequence>MKYSINKEEKYSLLHLNEEKIDSTLSPIVKTEVITLHAEGVTNIILDLADVKYIDSSGLSALLVGNRLFKDEGGKFILANINEHVSKLIKISQLDSVLEIKDSTQDAIDAVFFNEIERDVN</sequence>
<dbReference type="CDD" id="cd07043">
    <property type="entry name" value="STAS_anti-anti-sigma_factors"/>
    <property type="match status" value="1"/>
</dbReference>
<proteinExistence type="inferred from homology"/>
<feature type="domain" description="STAS" evidence="3">
    <location>
        <begin position="17"/>
        <end position="111"/>
    </location>
</feature>
<evidence type="ECO:0000259" key="3">
    <source>
        <dbReference type="PROSITE" id="PS50801"/>
    </source>
</evidence>
<dbReference type="SUPFAM" id="SSF52091">
    <property type="entry name" value="SpoIIaa-like"/>
    <property type="match status" value="1"/>
</dbReference>
<dbReference type="Gene3D" id="3.30.750.24">
    <property type="entry name" value="STAS domain"/>
    <property type="match status" value="1"/>
</dbReference>
<dbReference type="NCBIfam" id="TIGR00377">
    <property type="entry name" value="ant_ant_sig"/>
    <property type="match status" value="1"/>
</dbReference>